<dbReference type="Proteomes" id="UP000482487">
    <property type="component" value="Unassembled WGS sequence"/>
</dbReference>
<proteinExistence type="predicted"/>
<dbReference type="AlphaFoldDB" id="A0A7C9MH16"/>
<dbReference type="SUPFAM" id="SSF47413">
    <property type="entry name" value="lambda repressor-like DNA-binding domains"/>
    <property type="match status" value="1"/>
</dbReference>
<dbReference type="InterPro" id="IPR001387">
    <property type="entry name" value="Cro/C1-type_HTH"/>
</dbReference>
<keyword evidence="3" id="KW-1185">Reference proteome</keyword>
<dbReference type="CDD" id="cd00093">
    <property type="entry name" value="HTH_XRE"/>
    <property type="match status" value="1"/>
</dbReference>
<dbReference type="PROSITE" id="PS50943">
    <property type="entry name" value="HTH_CROC1"/>
    <property type="match status" value="1"/>
</dbReference>
<dbReference type="InterPro" id="IPR010982">
    <property type="entry name" value="Lambda_DNA-bd_dom_sf"/>
</dbReference>
<dbReference type="EMBL" id="WVUD01000039">
    <property type="protein sequence ID" value="MYL84690.1"/>
    <property type="molecule type" value="Genomic_DNA"/>
</dbReference>
<accession>A0A7C9MH16</accession>
<dbReference type="GO" id="GO:0003677">
    <property type="term" value="F:DNA binding"/>
    <property type="evidence" value="ECO:0007669"/>
    <property type="project" value="InterPro"/>
</dbReference>
<protein>
    <recommendedName>
        <fullName evidence="1">HTH cro/C1-type domain-containing protein</fullName>
    </recommendedName>
</protein>
<feature type="domain" description="HTH cro/C1-type" evidence="1">
    <location>
        <begin position="1"/>
        <end position="37"/>
    </location>
</feature>
<comment type="caution">
    <text evidence="2">The sequence shown here is derived from an EMBL/GenBank/DDBJ whole genome shotgun (WGS) entry which is preliminary data.</text>
</comment>
<evidence type="ECO:0000259" key="1">
    <source>
        <dbReference type="PROSITE" id="PS50943"/>
    </source>
</evidence>
<evidence type="ECO:0000313" key="3">
    <source>
        <dbReference type="Proteomes" id="UP000482487"/>
    </source>
</evidence>
<name>A0A7C9MH16_9BACT</name>
<evidence type="ECO:0000313" key="2">
    <source>
        <dbReference type="EMBL" id="MYL84690.1"/>
    </source>
</evidence>
<gene>
    <name evidence="2" type="ORF">GTA51_16370</name>
</gene>
<reference evidence="2 3" key="1">
    <citation type="submission" date="2020-01" db="EMBL/GenBank/DDBJ databases">
        <title>Genome sequence of Desulfovibrio aerotolerans DSM 16695(T).</title>
        <authorList>
            <person name="Karnachuk O."/>
            <person name="Avakyan M."/>
            <person name="Mardanov A."/>
            <person name="Kadnikov V."/>
            <person name="Ravin N."/>
        </authorList>
    </citation>
    <scope>NUCLEOTIDE SEQUENCE [LARGE SCALE GENOMIC DNA]</scope>
    <source>
        <strain evidence="2 3">DSM 16695</strain>
    </source>
</reference>
<organism evidence="2 3">
    <name type="scientific">Solidesulfovibrio aerotolerans</name>
    <dbReference type="NCBI Taxonomy" id="295255"/>
    <lineage>
        <taxon>Bacteria</taxon>
        <taxon>Pseudomonadati</taxon>
        <taxon>Thermodesulfobacteriota</taxon>
        <taxon>Desulfovibrionia</taxon>
        <taxon>Desulfovibrionales</taxon>
        <taxon>Desulfovibrionaceae</taxon>
        <taxon>Solidesulfovibrio</taxon>
    </lineage>
</organism>
<sequence length="44" mass="4857">MHTKQTVIARLESGRVMPSTRTLQRFAIATGTKLKISFDPGPTI</sequence>
<dbReference type="OrthoDB" id="5358987at2"/>